<dbReference type="EMBL" id="DF838099">
    <property type="protein sequence ID" value="GAT42586.1"/>
    <property type="molecule type" value="Genomic_DNA"/>
</dbReference>
<evidence type="ECO:0000256" key="2">
    <source>
        <dbReference type="SAM" id="SignalP"/>
    </source>
</evidence>
<feature type="region of interest" description="Disordered" evidence="1">
    <location>
        <begin position="159"/>
        <end position="188"/>
    </location>
</feature>
<reference evidence="3" key="1">
    <citation type="submission" date="2014-09" db="EMBL/GenBank/DDBJ databases">
        <title>Genome sequence of the luminous mushroom Mycena chlorophos for searching fungal bioluminescence genes.</title>
        <authorList>
            <person name="Tanaka Y."/>
            <person name="Kasuga D."/>
            <person name="Oba Y."/>
            <person name="Hase S."/>
            <person name="Sato K."/>
            <person name="Oba Y."/>
            <person name="Sakakibara Y."/>
        </authorList>
    </citation>
    <scope>NUCLEOTIDE SEQUENCE</scope>
</reference>
<name>A0ABQ0KUT3_MYCCL</name>
<dbReference type="Proteomes" id="UP000815677">
    <property type="component" value="Unassembled WGS sequence"/>
</dbReference>
<organism evidence="3 4">
    <name type="scientific">Mycena chlorophos</name>
    <name type="common">Agaric fungus</name>
    <name type="synonym">Agaricus chlorophos</name>
    <dbReference type="NCBI Taxonomy" id="658473"/>
    <lineage>
        <taxon>Eukaryota</taxon>
        <taxon>Fungi</taxon>
        <taxon>Dikarya</taxon>
        <taxon>Basidiomycota</taxon>
        <taxon>Agaricomycotina</taxon>
        <taxon>Agaricomycetes</taxon>
        <taxon>Agaricomycetidae</taxon>
        <taxon>Agaricales</taxon>
        <taxon>Marasmiineae</taxon>
        <taxon>Mycenaceae</taxon>
        <taxon>Mycena</taxon>
    </lineage>
</organism>
<evidence type="ECO:0000313" key="4">
    <source>
        <dbReference type="Proteomes" id="UP000815677"/>
    </source>
</evidence>
<evidence type="ECO:0000256" key="1">
    <source>
        <dbReference type="SAM" id="MobiDB-lite"/>
    </source>
</evidence>
<keyword evidence="4" id="KW-1185">Reference proteome</keyword>
<feature type="chain" id="PRO_5046615841" evidence="2">
    <location>
        <begin position="19"/>
        <end position="188"/>
    </location>
</feature>
<gene>
    <name evidence="3" type="ORF">MCHLO_00298</name>
</gene>
<evidence type="ECO:0000313" key="3">
    <source>
        <dbReference type="EMBL" id="GAT42586.1"/>
    </source>
</evidence>
<accession>A0ABQ0KUT3</accession>
<feature type="signal peptide" evidence="2">
    <location>
        <begin position="1"/>
        <end position="18"/>
    </location>
</feature>
<protein>
    <submittedName>
        <fullName evidence="3">Uncharacterized protein</fullName>
    </submittedName>
</protein>
<proteinExistence type="predicted"/>
<sequence>MVAVACLSLVVYLSSSSSLEDASCLDGYSPYQAPNCNPNHFHFDMLEMSFFRANSLRNSNMLLKGPSPMPPMGQQRPALVRICLVRLNSTGYVGSAPPSLQLRHRLCGARTCDVWDVQECTLDTLHQPRVGVLLPGGSPSQQRSAKVLPRYAAKGWTRRDEWDGMGRASSRSGQDSLTPPLGHANPPA</sequence>
<keyword evidence="2" id="KW-0732">Signal</keyword>